<dbReference type="SUPFAM" id="SSF53955">
    <property type="entry name" value="Lysozyme-like"/>
    <property type="match status" value="1"/>
</dbReference>
<comment type="catalytic activity">
    <reaction evidence="3">
        <text>Hydrolysis of (1-&gt;4)-beta-linkages between N-acetylmuramic acid and N-acetyl-D-glucosamine residues in a peptidoglycan and between N-acetyl-D-glucosamine residues in chitodextrins.</text>
        <dbReference type="EC" id="3.2.1.17"/>
    </reaction>
</comment>
<dbReference type="GO" id="GO:0042742">
    <property type="term" value="P:defense response to bacterium"/>
    <property type="evidence" value="ECO:0007669"/>
    <property type="project" value="UniProtKB-KW"/>
</dbReference>
<dbReference type="Gene3D" id="1.10.530.40">
    <property type="match status" value="1"/>
</dbReference>
<dbReference type="PRINTS" id="PR00684">
    <property type="entry name" value="T4LYSOZYME"/>
</dbReference>
<dbReference type="InterPro" id="IPR052619">
    <property type="entry name" value="Phage_lysozyme-like"/>
</dbReference>
<dbReference type="PANTHER" id="PTHR37406:SF1">
    <property type="entry name" value="T4-TYPE LYSOZYME 1-RELATED"/>
    <property type="match status" value="1"/>
</dbReference>
<gene>
    <name evidence="4" type="ORF">P8936_16560</name>
</gene>
<accession>A0AAU7D642</accession>
<dbReference type="EMBL" id="CP121195">
    <property type="protein sequence ID" value="XBH13279.1"/>
    <property type="molecule type" value="Genomic_DNA"/>
</dbReference>
<dbReference type="InterPro" id="IPR002196">
    <property type="entry name" value="Glyco_hydro_24"/>
</dbReference>
<dbReference type="InterPro" id="IPR023347">
    <property type="entry name" value="Lysozyme_dom_sf"/>
</dbReference>
<reference evidence="4" key="1">
    <citation type="submission" date="2023-03" db="EMBL/GenBank/DDBJ databases">
        <title>Edaphobacter sp.</title>
        <authorList>
            <person name="Huber K.J."/>
            <person name="Papendorf J."/>
            <person name="Pilke C."/>
            <person name="Bunk B."/>
            <person name="Sproeer C."/>
            <person name="Pester M."/>
        </authorList>
    </citation>
    <scope>NUCLEOTIDE SEQUENCE</scope>
    <source>
        <strain evidence="4">DSM 109920</strain>
    </source>
</reference>
<evidence type="ECO:0000256" key="2">
    <source>
        <dbReference type="ARBA" id="ARBA00022638"/>
    </source>
</evidence>
<keyword evidence="1 3" id="KW-0929">Antimicrobial</keyword>
<organism evidence="4">
    <name type="scientific">Edaphobacter paludis</name>
    <dbReference type="NCBI Taxonomy" id="3035702"/>
    <lineage>
        <taxon>Bacteria</taxon>
        <taxon>Pseudomonadati</taxon>
        <taxon>Acidobacteriota</taxon>
        <taxon>Terriglobia</taxon>
        <taxon>Terriglobales</taxon>
        <taxon>Acidobacteriaceae</taxon>
        <taxon>Edaphobacter</taxon>
    </lineage>
</organism>
<dbReference type="InterPro" id="IPR023346">
    <property type="entry name" value="Lysozyme-like_dom_sf"/>
</dbReference>
<evidence type="ECO:0000313" key="4">
    <source>
        <dbReference type="EMBL" id="XBH13279.1"/>
    </source>
</evidence>
<keyword evidence="3" id="KW-0326">Glycosidase</keyword>
<dbReference type="Pfam" id="PF00959">
    <property type="entry name" value="Phage_lysozyme"/>
    <property type="match status" value="1"/>
</dbReference>
<dbReference type="AlphaFoldDB" id="A0AAU7D642"/>
<dbReference type="GO" id="GO:0003796">
    <property type="term" value="F:lysozyme activity"/>
    <property type="evidence" value="ECO:0007669"/>
    <property type="project" value="UniProtKB-EC"/>
</dbReference>
<evidence type="ECO:0000256" key="1">
    <source>
        <dbReference type="ARBA" id="ARBA00022529"/>
    </source>
</evidence>
<sequence length="153" mass="16427">MFTASLIRRHEGLRLEAYKDTVGKLTVGYGFNLDAPAAKALCASLKLDYDAIRNGGSITEAQADAILDLQLGMVNAQAKTLFPNFNQMPADVQAVVQDLIFNLGLAGFSKFNQTIAALKAGDWPGAADHLTDSLWFKQVGSRAVEDVALLRAA</sequence>
<dbReference type="EC" id="3.2.1.17" evidence="3"/>
<keyword evidence="3 4" id="KW-0378">Hydrolase</keyword>
<dbReference type="RefSeq" id="WP_348269761.1">
    <property type="nucleotide sequence ID" value="NZ_CP121195.1"/>
</dbReference>
<dbReference type="InterPro" id="IPR001165">
    <property type="entry name" value="T4-type_lysozyme"/>
</dbReference>
<protein>
    <recommendedName>
        <fullName evidence="3">Lysozyme</fullName>
        <ecNumber evidence="3">3.2.1.17</ecNumber>
    </recommendedName>
</protein>
<comment type="similarity">
    <text evidence="3">Belongs to the glycosyl hydrolase 24 family.</text>
</comment>
<dbReference type="PANTHER" id="PTHR37406">
    <property type="entry name" value="T4-TYPE LYSOZYME 1-RELATED"/>
    <property type="match status" value="1"/>
</dbReference>
<proteinExistence type="inferred from homology"/>
<evidence type="ECO:0000256" key="3">
    <source>
        <dbReference type="RuleBase" id="RU003788"/>
    </source>
</evidence>
<keyword evidence="2 3" id="KW-0081">Bacteriolytic enzyme</keyword>
<dbReference type="GO" id="GO:0031640">
    <property type="term" value="P:killing of cells of another organism"/>
    <property type="evidence" value="ECO:0007669"/>
    <property type="project" value="UniProtKB-KW"/>
</dbReference>
<dbReference type="GO" id="GO:0009253">
    <property type="term" value="P:peptidoglycan catabolic process"/>
    <property type="evidence" value="ECO:0007669"/>
    <property type="project" value="InterPro"/>
</dbReference>
<dbReference type="GO" id="GO:0016998">
    <property type="term" value="P:cell wall macromolecule catabolic process"/>
    <property type="evidence" value="ECO:0007669"/>
    <property type="project" value="InterPro"/>
</dbReference>
<name>A0AAU7D642_9BACT</name>